<evidence type="ECO:0000256" key="7">
    <source>
        <dbReference type="ARBA" id="ARBA00022989"/>
    </source>
</evidence>
<evidence type="ECO:0000256" key="4">
    <source>
        <dbReference type="ARBA" id="ARBA00013533"/>
    </source>
</evidence>
<reference evidence="12 13" key="1">
    <citation type="submission" date="2016-07" db="EMBL/GenBank/DDBJ databases">
        <title>Pervasive Adenine N6-methylation of Active Genes in Fungi.</title>
        <authorList>
            <consortium name="DOE Joint Genome Institute"/>
            <person name="Mondo S.J."/>
            <person name="Dannebaum R.O."/>
            <person name="Kuo R.C."/>
            <person name="Labutti K."/>
            <person name="Haridas S."/>
            <person name="Kuo A."/>
            <person name="Salamov A."/>
            <person name="Ahrendt S.R."/>
            <person name="Lipzen A."/>
            <person name="Sullivan W."/>
            <person name="Andreopoulos W.B."/>
            <person name="Clum A."/>
            <person name="Lindquist E."/>
            <person name="Daum C."/>
            <person name="Ramamoorthy G.K."/>
            <person name="Gryganskyi A."/>
            <person name="Culley D."/>
            <person name="Magnuson J.K."/>
            <person name="James T.Y."/>
            <person name="O'Malley M.A."/>
            <person name="Stajich J.E."/>
            <person name="Spatafora J.W."/>
            <person name="Visel A."/>
            <person name="Grigoriev I.V."/>
        </authorList>
    </citation>
    <scope>NUCLEOTIDE SEQUENCE [LARGE SCALE GENOMIC DNA]</scope>
    <source>
        <strain evidence="12 13">NRRL 2496</strain>
    </source>
</reference>
<dbReference type="Proteomes" id="UP000242180">
    <property type="component" value="Unassembled WGS sequence"/>
</dbReference>
<protein>
    <recommendedName>
        <fullName evidence="4">Golgi apparatus membrane protein TVP38</fullName>
    </recommendedName>
    <alternativeName>
        <fullName evidence="5">Golgi apparatus membrane protein tvp38</fullName>
    </alternativeName>
</protein>
<dbReference type="AlphaFoldDB" id="A0A1X2H8X4"/>
<evidence type="ECO:0000256" key="9">
    <source>
        <dbReference type="ARBA" id="ARBA00023136"/>
    </source>
</evidence>
<comment type="similarity">
    <text evidence="3">Belongs to the TVP38/TMEM64 family.</text>
</comment>
<feature type="transmembrane region" description="Helical" evidence="10">
    <location>
        <begin position="46"/>
        <end position="69"/>
    </location>
</feature>
<feature type="transmembrane region" description="Helical" evidence="10">
    <location>
        <begin position="75"/>
        <end position="100"/>
    </location>
</feature>
<evidence type="ECO:0000256" key="3">
    <source>
        <dbReference type="ARBA" id="ARBA00008640"/>
    </source>
</evidence>
<keyword evidence="6 10" id="KW-0812">Transmembrane</keyword>
<dbReference type="GO" id="GO:0000139">
    <property type="term" value="C:Golgi membrane"/>
    <property type="evidence" value="ECO:0007669"/>
    <property type="project" value="UniProtKB-SubCell"/>
</dbReference>
<evidence type="ECO:0000256" key="2">
    <source>
        <dbReference type="ARBA" id="ARBA00004653"/>
    </source>
</evidence>
<dbReference type="OrthoDB" id="166803at2759"/>
<gene>
    <name evidence="12" type="ORF">BCR43DRAFT_494970</name>
</gene>
<feature type="transmembrane region" description="Helical" evidence="10">
    <location>
        <begin position="197"/>
        <end position="220"/>
    </location>
</feature>
<evidence type="ECO:0000256" key="10">
    <source>
        <dbReference type="SAM" id="Phobius"/>
    </source>
</evidence>
<name>A0A1X2H8X4_SYNRA</name>
<proteinExistence type="inferred from homology"/>
<evidence type="ECO:0000256" key="6">
    <source>
        <dbReference type="ARBA" id="ARBA00022692"/>
    </source>
</evidence>
<comment type="subcellular location">
    <subcellularLocation>
        <location evidence="2">Golgi apparatus membrane</location>
        <topology evidence="2">Multi-pass membrane protein</topology>
    </subcellularLocation>
</comment>
<keyword evidence="9 10" id="KW-0472">Membrane</keyword>
<dbReference type="FunCoup" id="A0A1X2H8X4">
    <property type="interactions" value="30"/>
</dbReference>
<keyword evidence="8" id="KW-0333">Golgi apparatus</keyword>
<keyword evidence="13" id="KW-1185">Reference proteome</keyword>
<sequence length="242" mass="26813">MKVRTRIYVVCGLVACLGIAGLFALHRARIANLIQDAAIRMREYPYGSFIMFAIIVAASIPPMLGFTFFVTLAGFVYGMAGVVPAITGSFVGAVLAFNLIRHYNLGNRLLQMSSPSKQEKYRAIQEAVEDGGFRMLLLIRLCPIPWQMTNMLLSMLPSLKPSTFYLTAFFASFKVTLEVWMGSQLANLADPTLPPSAHRITLCTMGGGLVLLCGVAFWLYRLTMQRVRAQEKQRDGFIASQV</sequence>
<dbReference type="GO" id="GO:0000022">
    <property type="term" value="P:mitotic spindle elongation"/>
    <property type="evidence" value="ECO:0007669"/>
    <property type="project" value="TreeGrafter"/>
</dbReference>
<evidence type="ECO:0000313" key="13">
    <source>
        <dbReference type="Proteomes" id="UP000242180"/>
    </source>
</evidence>
<dbReference type="InterPro" id="IPR051076">
    <property type="entry name" value="Golgi_membrane_TVP38/TMEM64"/>
</dbReference>
<evidence type="ECO:0000313" key="12">
    <source>
        <dbReference type="EMBL" id="ORY95006.1"/>
    </source>
</evidence>
<dbReference type="OMA" id="INADVWF"/>
<feature type="domain" description="VTT" evidence="11">
    <location>
        <begin position="67"/>
        <end position="177"/>
    </location>
</feature>
<dbReference type="STRING" id="13706.A0A1X2H8X4"/>
<keyword evidence="7 10" id="KW-1133">Transmembrane helix</keyword>
<organism evidence="12 13">
    <name type="scientific">Syncephalastrum racemosum</name>
    <name type="common">Filamentous fungus</name>
    <dbReference type="NCBI Taxonomy" id="13706"/>
    <lineage>
        <taxon>Eukaryota</taxon>
        <taxon>Fungi</taxon>
        <taxon>Fungi incertae sedis</taxon>
        <taxon>Mucoromycota</taxon>
        <taxon>Mucoromycotina</taxon>
        <taxon>Mucoromycetes</taxon>
        <taxon>Mucorales</taxon>
        <taxon>Syncephalastraceae</taxon>
        <taxon>Syncephalastrum</taxon>
    </lineage>
</organism>
<dbReference type="GO" id="GO:0016192">
    <property type="term" value="P:vesicle-mediated transport"/>
    <property type="evidence" value="ECO:0007669"/>
    <property type="project" value="TreeGrafter"/>
</dbReference>
<dbReference type="EMBL" id="MCGN01000007">
    <property type="protein sequence ID" value="ORY95006.1"/>
    <property type="molecule type" value="Genomic_DNA"/>
</dbReference>
<feature type="transmembrane region" description="Helical" evidence="10">
    <location>
        <begin position="6"/>
        <end position="25"/>
    </location>
</feature>
<dbReference type="InParanoid" id="A0A1X2H8X4"/>
<feature type="transmembrane region" description="Helical" evidence="10">
    <location>
        <begin position="164"/>
        <end position="185"/>
    </location>
</feature>
<comment type="function">
    <text evidence="1">Golgi membrane protein involved in vesicular trafficking and spindle migration.</text>
</comment>
<dbReference type="InterPro" id="IPR032816">
    <property type="entry name" value="VTT_dom"/>
</dbReference>
<accession>A0A1X2H8X4</accession>
<evidence type="ECO:0000256" key="5">
    <source>
        <dbReference type="ARBA" id="ARBA00020673"/>
    </source>
</evidence>
<dbReference type="Pfam" id="PF09335">
    <property type="entry name" value="VTT_dom"/>
    <property type="match status" value="1"/>
</dbReference>
<dbReference type="PANTHER" id="PTHR47549:SF1">
    <property type="entry name" value="GOLGI APPARATUS MEMBRANE PROTEIN TVP38"/>
    <property type="match status" value="1"/>
</dbReference>
<comment type="caution">
    <text evidence="12">The sequence shown here is derived from an EMBL/GenBank/DDBJ whole genome shotgun (WGS) entry which is preliminary data.</text>
</comment>
<evidence type="ECO:0000259" key="11">
    <source>
        <dbReference type="Pfam" id="PF09335"/>
    </source>
</evidence>
<evidence type="ECO:0000256" key="8">
    <source>
        <dbReference type="ARBA" id="ARBA00023034"/>
    </source>
</evidence>
<evidence type="ECO:0000256" key="1">
    <source>
        <dbReference type="ARBA" id="ARBA00002978"/>
    </source>
</evidence>
<dbReference type="PANTHER" id="PTHR47549">
    <property type="entry name" value="GOLGI APPARATUS MEMBRANE PROTEIN TVP38-RELATED"/>
    <property type="match status" value="1"/>
</dbReference>